<proteinExistence type="predicted"/>
<dbReference type="Proteomes" id="UP000295344">
    <property type="component" value="Unassembled WGS sequence"/>
</dbReference>
<dbReference type="Pfam" id="PF07721">
    <property type="entry name" value="TPR_4"/>
    <property type="match status" value="2"/>
</dbReference>
<evidence type="ECO:0000313" key="1">
    <source>
        <dbReference type="EMBL" id="TDS77570.1"/>
    </source>
</evidence>
<comment type="caution">
    <text evidence="1">The sequence shown here is derived from an EMBL/GenBank/DDBJ whole genome shotgun (WGS) entry which is preliminary data.</text>
</comment>
<evidence type="ECO:0000313" key="2">
    <source>
        <dbReference type="Proteomes" id="UP000295344"/>
    </source>
</evidence>
<name>A0A4R7FM87_9MICO</name>
<gene>
    <name evidence="1" type="ORF">CLV52_2525</name>
</gene>
<accession>A0A4R7FM87</accession>
<sequence>MSAVEVRAGSTAARPTVDGVQEDVELRTLREAWSTARDGVTGTRYAEGLRAAGEIEAAIAVCREVAELGYFAGWYEWAWLEHGRGDVRRAIGLMEEVAELLDDDPDRAYALGVAGHWRWDDLSDVGSEPLLRVGMDAYPDARADLAHLLMATGRREEGLRVLADGVRDGQVACMLPLANILSEDGEKEAAEALYRRAFEAGDSYSAWNLAVLLWETGRGDEAEQWVWKAAEGGDDLAIGYLSDVDPSDLDR</sequence>
<dbReference type="Pfam" id="PF13374">
    <property type="entry name" value="TPR_10"/>
    <property type="match status" value="1"/>
</dbReference>
<protein>
    <submittedName>
        <fullName evidence="1">Tetratricopeptide repeat protein</fullName>
    </submittedName>
</protein>
<dbReference type="Gene3D" id="1.25.40.10">
    <property type="entry name" value="Tetratricopeptide repeat domain"/>
    <property type="match status" value="1"/>
</dbReference>
<dbReference type="InterPro" id="IPR011717">
    <property type="entry name" value="TPR-4"/>
</dbReference>
<dbReference type="InterPro" id="IPR011990">
    <property type="entry name" value="TPR-like_helical_dom_sf"/>
</dbReference>
<reference evidence="1 2" key="1">
    <citation type="submission" date="2019-03" db="EMBL/GenBank/DDBJ databases">
        <title>Genomic Encyclopedia of Archaeal and Bacterial Type Strains, Phase II (KMG-II): from individual species to whole genera.</title>
        <authorList>
            <person name="Goeker M."/>
        </authorList>
    </citation>
    <scope>NUCLEOTIDE SEQUENCE [LARGE SCALE GENOMIC DNA]</scope>
    <source>
        <strain evidence="1 2">DSM 24782</strain>
    </source>
</reference>
<dbReference type="SUPFAM" id="SSF81901">
    <property type="entry name" value="HCP-like"/>
    <property type="match status" value="1"/>
</dbReference>
<organism evidence="1 2">
    <name type="scientific">Amnibacterium kyonggiense</name>
    <dbReference type="NCBI Taxonomy" id="595671"/>
    <lineage>
        <taxon>Bacteria</taxon>
        <taxon>Bacillati</taxon>
        <taxon>Actinomycetota</taxon>
        <taxon>Actinomycetes</taxon>
        <taxon>Micrococcales</taxon>
        <taxon>Microbacteriaceae</taxon>
        <taxon>Amnibacterium</taxon>
    </lineage>
</organism>
<dbReference type="GO" id="GO:0042802">
    <property type="term" value="F:identical protein binding"/>
    <property type="evidence" value="ECO:0007669"/>
    <property type="project" value="InterPro"/>
</dbReference>
<dbReference type="EMBL" id="SOAM01000002">
    <property type="protein sequence ID" value="TDS77570.1"/>
    <property type="molecule type" value="Genomic_DNA"/>
</dbReference>
<dbReference type="AlphaFoldDB" id="A0A4R7FM87"/>
<keyword evidence="2" id="KW-1185">Reference proteome</keyword>